<proteinExistence type="predicted"/>
<name>A0AC61S5D0_9BACT</name>
<evidence type="ECO:0000313" key="2">
    <source>
        <dbReference type="Proteomes" id="UP000305401"/>
    </source>
</evidence>
<accession>A0AC61S5D0</accession>
<dbReference type="Proteomes" id="UP000305401">
    <property type="component" value="Unassembled WGS sequence"/>
</dbReference>
<sequence length="466" mass="52868">MAWYYILLLFAYCGTIISIVAVVLSENRNPVKSLAWITVLLTVPVFGFVLYIFFGRSLKNTRMITRRNRRRLRSREAVRHVDPLKASLSSPCRQTARMIQSMSGVPLYEGGSVQIFTNGRDKFESLFSDLASARKYILLQYYIIEGDETGSRLADLLIERASQGVKVRIIYDHIGSIHTKNSFFKRMADAGIEVYPFFRVNFPAFATRINWRNHRKIVVIDGVVGYIGGMNVANRYLTPGWRDTHLRIQGPAVGGLQYAFAVDWSFMGKPLIADMPDGVCRPVGTHYMQLLTSGPTSHWSNIAMVYIEAIGKAVERVYIQTPYFLPTDSLLRVLQAAALSKVDVRIMVPEKSDSRILTLASASYIEECLRAGIKFYLYKPGMLHAKTVVIDSDIVSVGSTNFDFRSFEHNFESNVFIYSAEVNARMAAVFLDDMSMCRRVNPGEWKRRPRVQKAQESMTRLLSPVL</sequence>
<keyword evidence="2" id="KW-1185">Reference proteome</keyword>
<reference evidence="1" key="1">
    <citation type="submission" date="2019-04" db="EMBL/GenBank/DDBJ databases">
        <title>Microbes associate with the intestines of laboratory mice.</title>
        <authorList>
            <person name="Navarre W."/>
            <person name="Wong E."/>
            <person name="Huang K.C."/>
            <person name="Tropini C."/>
            <person name="Ng K."/>
            <person name="Yu B."/>
        </authorList>
    </citation>
    <scope>NUCLEOTIDE SEQUENCE</scope>
    <source>
        <strain evidence="1">NM86_A22</strain>
    </source>
</reference>
<comment type="caution">
    <text evidence="1">The sequence shown here is derived from an EMBL/GenBank/DDBJ whole genome shotgun (WGS) entry which is preliminary data.</text>
</comment>
<dbReference type="EMBL" id="SSTG01000093">
    <property type="protein sequence ID" value="THG47678.1"/>
    <property type="molecule type" value="Genomic_DNA"/>
</dbReference>
<evidence type="ECO:0000313" key="1">
    <source>
        <dbReference type="EMBL" id="THG47678.1"/>
    </source>
</evidence>
<gene>
    <name evidence="1" type="primary">cls</name>
    <name evidence="1" type="ORF">E5990_07585</name>
</gene>
<protein>
    <submittedName>
        <fullName evidence="1">Cardiolipin synthase</fullName>
    </submittedName>
</protein>
<organism evidence="1 2">
    <name type="scientific">Muribaculum caecicola</name>
    <dbReference type="NCBI Taxonomy" id="3038144"/>
    <lineage>
        <taxon>Bacteria</taxon>
        <taxon>Pseudomonadati</taxon>
        <taxon>Bacteroidota</taxon>
        <taxon>Bacteroidia</taxon>
        <taxon>Bacteroidales</taxon>
        <taxon>Muribaculaceae</taxon>
        <taxon>Muribaculum</taxon>
    </lineage>
</organism>